<dbReference type="GO" id="GO:0003723">
    <property type="term" value="F:RNA binding"/>
    <property type="evidence" value="ECO:0007669"/>
    <property type="project" value="TreeGrafter"/>
</dbReference>
<feature type="compositionally biased region" description="Polar residues" evidence="1">
    <location>
        <begin position="455"/>
        <end position="468"/>
    </location>
</feature>
<sequence length="809" mass="88306">MELDPAISLWRGRAADAALLGVNSCIGKDNSKLVLVTTAEDVREFCSQTRKCLNHWSFRAGSSNALRVAAVRHPQSRLLFGVSGAPGLNASKKARQARRQEANKSAALPANEALTVWRDTDLEVAKWRRSTLNSSAKAFAVLVHPQLTEEALVVFQDGSFAAFDEDLARVFHSDDAKDAAIEEEDDDDEDEEVVWTSLDSDNRNPLKGGLFLSIVLQKTNKKGENSFVLVVYQVVVPTKERSKGGNLGAVLLVRRRVELPDSEELSSCAFHAETFAYSFVGRSGNWKTLRFSRDALTNALTLVTSLQLPSLTSAESDSAMPLHKKRKLQANSTATAGYMTCGVGSFSYLMAVAQDSPTKITGWDAKFAVPVANMEINTAAEKDGDSEVVVGRGNNGGIGKLVQIVSSLNGEAVIVAYERGVFLVHVRNKHSTLASVLGASATTAATAEAPALPNSSVQWETVTTTSSTDGDKLDSETWQSSVCSEDERERQLIADLSDPLVTPTAKEFSGRLDKALKKNKRKADGEGEENISFRLLQAVTRRCLDSADLGVWDPLETMLRSDRLSARAEPTLLPTLMQHNQFALLECAIVHLVDIDERSIVRLVKYFIRKSSDSAFVEYVTKKVKAQNKKAGEVDGSAACERFAVALLGLPTNSVFLHHAIRELELEEVLLLLAICKKLLLALTAGDDAAQDEEEKSKKKSKKPKTTEENSSLALKKDERRFTPLPSASHCCAWICALLDAHLAALVQRASQNAEVSRTLRQLESLVQLQLRASAQYETVQGVLSNFLSGVQLPQAPGLPDYSIEQLHM</sequence>
<dbReference type="InterPro" id="IPR042859">
    <property type="entry name" value="NOL11"/>
</dbReference>
<dbReference type="GO" id="GO:0030490">
    <property type="term" value="P:maturation of SSU-rRNA"/>
    <property type="evidence" value="ECO:0007669"/>
    <property type="project" value="InterPro"/>
</dbReference>
<dbReference type="Pfam" id="PF20998">
    <property type="entry name" value="Nol11_C"/>
    <property type="match status" value="1"/>
</dbReference>
<dbReference type="PANTHER" id="PTHR15633">
    <property type="entry name" value="NUCLEOLAR PROTEIN 11"/>
    <property type="match status" value="1"/>
</dbReference>
<dbReference type="InterPro" id="IPR048897">
    <property type="entry name" value="Nol11_C"/>
</dbReference>
<feature type="region of interest" description="Disordered" evidence="1">
    <location>
        <begin position="691"/>
        <end position="715"/>
    </location>
</feature>
<evidence type="ECO:0000259" key="2">
    <source>
        <dbReference type="Pfam" id="PF20998"/>
    </source>
</evidence>
<feature type="domain" description="Nucleolar protein 11 C-terminal" evidence="2">
    <location>
        <begin position="551"/>
        <end position="808"/>
    </location>
</feature>
<accession>A0A8T1WXM8</accession>
<reference evidence="3" key="1">
    <citation type="submission" date="2021-02" db="EMBL/GenBank/DDBJ databases">
        <authorList>
            <person name="Palmer J.M."/>
        </authorList>
    </citation>
    <scope>NUCLEOTIDE SEQUENCE</scope>
    <source>
        <strain evidence="3">SCRP23</strain>
    </source>
</reference>
<protein>
    <recommendedName>
        <fullName evidence="2">Nucleolar protein 11 C-terminal domain-containing protein</fullName>
    </recommendedName>
</protein>
<evidence type="ECO:0000313" key="3">
    <source>
        <dbReference type="EMBL" id="KAG7397951.1"/>
    </source>
</evidence>
<gene>
    <name evidence="3" type="ORF">PHYBOEH_011880</name>
</gene>
<keyword evidence="4" id="KW-1185">Reference proteome</keyword>
<name>A0A8T1WXM8_9STRA</name>
<evidence type="ECO:0000313" key="4">
    <source>
        <dbReference type="Proteomes" id="UP000693981"/>
    </source>
</evidence>
<dbReference type="OrthoDB" id="6502630at2759"/>
<organism evidence="3 4">
    <name type="scientific">Phytophthora boehmeriae</name>
    <dbReference type="NCBI Taxonomy" id="109152"/>
    <lineage>
        <taxon>Eukaryota</taxon>
        <taxon>Sar</taxon>
        <taxon>Stramenopiles</taxon>
        <taxon>Oomycota</taxon>
        <taxon>Peronosporomycetes</taxon>
        <taxon>Peronosporales</taxon>
        <taxon>Peronosporaceae</taxon>
        <taxon>Phytophthora</taxon>
    </lineage>
</organism>
<dbReference type="Proteomes" id="UP000693981">
    <property type="component" value="Unassembled WGS sequence"/>
</dbReference>
<dbReference type="EMBL" id="JAGDFL010000094">
    <property type="protein sequence ID" value="KAG7397951.1"/>
    <property type="molecule type" value="Genomic_DNA"/>
</dbReference>
<evidence type="ECO:0000256" key="1">
    <source>
        <dbReference type="SAM" id="MobiDB-lite"/>
    </source>
</evidence>
<proteinExistence type="predicted"/>
<dbReference type="GO" id="GO:0005730">
    <property type="term" value="C:nucleolus"/>
    <property type="evidence" value="ECO:0007669"/>
    <property type="project" value="TreeGrafter"/>
</dbReference>
<comment type="caution">
    <text evidence="3">The sequence shown here is derived from an EMBL/GenBank/DDBJ whole genome shotgun (WGS) entry which is preliminary data.</text>
</comment>
<dbReference type="PANTHER" id="PTHR15633:SF2">
    <property type="entry name" value="NUCLEOLAR PROTEIN 11"/>
    <property type="match status" value="1"/>
</dbReference>
<feature type="region of interest" description="Disordered" evidence="1">
    <location>
        <begin position="455"/>
        <end position="485"/>
    </location>
</feature>
<dbReference type="AlphaFoldDB" id="A0A8T1WXM8"/>